<dbReference type="KEGG" id="sgn:SGRA_3020"/>
<dbReference type="Pfam" id="PF09359">
    <property type="entry name" value="VTC"/>
    <property type="match status" value="1"/>
</dbReference>
<evidence type="ECO:0000313" key="3">
    <source>
        <dbReference type="Proteomes" id="UP000007519"/>
    </source>
</evidence>
<reference evidence="2 3" key="1">
    <citation type="journal article" date="2012" name="Stand. Genomic Sci.">
        <title>Complete genome sequencing and analysis of Saprospira grandis str. Lewin, a predatory marine bacterium.</title>
        <authorList>
            <person name="Saw J.H."/>
            <person name="Yuryev A."/>
            <person name="Kanbe M."/>
            <person name="Hou S."/>
            <person name="Young A.G."/>
            <person name="Aizawa S."/>
            <person name="Alam M."/>
        </authorList>
    </citation>
    <scope>NUCLEOTIDE SEQUENCE [LARGE SCALE GENOMIC DNA]</scope>
    <source>
        <strain evidence="2 3">Lewin</strain>
    </source>
</reference>
<dbReference type="STRING" id="984262.SGRA_3020"/>
<dbReference type="HOGENOM" id="CLU_089974_0_0_10"/>
<dbReference type="GO" id="GO:0006799">
    <property type="term" value="P:polyphosphate biosynthetic process"/>
    <property type="evidence" value="ECO:0007669"/>
    <property type="project" value="UniProtKB-ARBA"/>
</dbReference>
<dbReference type="AlphaFoldDB" id="H6KZH2"/>
<gene>
    <name evidence="2" type="ordered locus">SGRA_3020</name>
</gene>
<proteinExistence type="predicted"/>
<dbReference type="RefSeq" id="WP_015693348.1">
    <property type="nucleotide sequence ID" value="NC_016940.1"/>
</dbReference>
<evidence type="ECO:0000313" key="2">
    <source>
        <dbReference type="EMBL" id="AFC25748.1"/>
    </source>
</evidence>
<dbReference type="OrthoDB" id="541850at2"/>
<dbReference type="Gene3D" id="3.20.100.30">
    <property type="entry name" value="VTC, catalytic tunnel domain"/>
    <property type="match status" value="1"/>
</dbReference>
<dbReference type="Proteomes" id="UP000007519">
    <property type="component" value="Chromosome"/>
</dbReference>
<evidence type="ECO:0000259" key="1">
    <source>
        <dbReference type="Pfam" id="PF09359"/>
    </source>
</evidence>
<sequence length="222" mass="26361">MSLKEQTAWRYERKYVVLGYRPAEIEILLRQLPFAWRKAHAPRWLHNIYFDSIDWHCYRANLAGSSRRYKYRLRFYGPWQNAWQPARLELKQKTGELGRKQIWELSKLDVNSPKMQLAALLEHAPHKGYAWAPKVYNCYYRQYYSALNGRLRLTLDSQQAAAAIWPSSYWQPKGKKAMDGLIIELKYGPEEANLAEELAQQIPFRLSKNSKYIQAVQQCYRL</sequence>
<dbReference type="EMBL" id="CP002831">
    <property type="protein sequence ID" value="AFC25748.1"/>
    <property type="molecule type" value="Genomic_DNA"/>
</dbReference>
<keyword evidence="3" id="KW-1185">Reference proteome</keyword>
<dbReference type="InterPro" id="IPR018966">
    <property type="entry name" value="VTC_domain"/>
</dbReference>
<dbReference type="InterPro" id="IPR042267">
    <property type="entry name" value="VTC_sf"/>
</dbReference>
<name>H6KZH2_SAPGL</name>
<feature type="domain" description="VTC" evidence="1">
    <location>
        <begin position="10"/>
        <end position="219"/>
    </location>
</feature>
<accession>H6KZH2</accession>
<organism evidence="2 3">
    <name type="scientific">Saprospira grandis (strain Lewin)</name>
    <dbReference type="NCBI Taxonomy" id="984262"/>
    <lineage>
        <taxon>Bacteria</taxon>
        <taxon>Pseudomonadati</taxon>
        <taxon>Bacteroidota</taxon>
        <taxon>Saprospiria</taxon>
        <taxon>Saprospirales</taxon>
        <taxon>Saprospiraceae</taxon>
        <taxon>Saprospira</taxon>
    </lineage>
</organism>
<protein>
    <submittedName>
        <fullName evidence="2">VTC domain protein</fullName>
    </submittedName>
</protein>